<reference evidence="2" key="1">
    <citation type="journal article" date="2019" name="Int. J. Syst. Evol. Microbiol.">
        <title>The Global Catalogue of Microorganisms (GCM) 10K type strain sequencing project: providing services to taxonomists for standard genome sequencing and annotation.</title>
        <authorList>
            <consortium name="The Broad Institute Genomics Platform"/>
            <consortium name="The Broad Institute Genome Sequencing Center for Infectious Disease"/>
            <person name="Wu L."/>
            <person name="Ma J."/>
        </authorList>
    </citation>
    <scope>NUCLEOTIDE SEQUENCE [LARGE SCALE GENOMIC DNA]</scope>
    <source>
        <strain evidence="2">KCTC 42441</strain>
    </source>
</reference>
<evidence type="ECO:0000313" key="1">
    <source>
        <dbReference type="EMBL" id="MFC3715144.1"/>
    </source>
</evidence>
<protein>
    <submittedName>
        <fullName evidence="1">Uncharacterized protein</fullName>
    </submittedName>
</protein>
<dbReference type="EMBL" id="JBHRYA010000002">
    <property type="protein sequence ID" value="MFC3715144.1"/>
    <property type="molecule type" value="Genomic_DNA"/>
</dbReference>
<dbReference type="Proteomes" id="UP001595705">
    <property type="component" value="Unassembled WGS sequence"/>
</dbReference>
<feature type="non-terminal residue" evidence="1">
    <location>
        <position position="1"/>
    </location>
</feature>
<evidence type="ECO:0000313" key="2">
    <source>
        <dbReference type="Proteomes" id="UP001595705"/>
    </source>
</evidence>
<gene>
    <name evidence="1" type="ORF">ACFONC_03140</name>
</gene>
<sequence>PKQVRPLSGYALQKLVEKDPQLAARLITLQDSTVIFEADLASLLQRREVRQLALTQTEEGWEVQVLPLWKGSFLTLVSLKKEKRHYLDLDRLIRTITKHGPLPPTILIGE</sequence>
<keyword evidence="2" id="KW-1185">Reference proteome</keyword>
<accession>A0ABV7XG85</accession>
<name>A0ABV7XG85_9GAMM</name>
<dbReference type="RefSeq" id="WP_386742243.1">
    <property type="nucleotide sequence ID" value="NZ_JBHRYA010000002.1"/>
</dbReference>
<proteinExistence type="predicted"/>
<comment type="caution">
    <text evidence="1">The sequence shown here is derived from an EMBL/GenBank/DDBJ whole genome shotgun (WGS) entry which is preliminary data.</text>
</comment>
<organism evidence="1 2">
    <name type="scientific">Luteimonas soli</name>
    <dbReference type="NCBI Taxonomy" id="1648966"/>
    <lineage>
        <taxon>Bacteria</taxon>
        <taxon>Pseudomonadati</taxon>
        <taxon>Pseudomonadota</taxon>
        <taxon>Gammaproteobacteria</taxon>
        <taxon>Lysobacterales</taxon>
        <taxon>Lysobacteraceae</taxon>
        <taxon>Luteimonas</taxon>
    </lineage>
</organism>